<dbReference type="InterPro" id="IPR042296">
    <property type="entry name" value="tRNA_met_Trm1_C"/>
</dbReference>
<dbReference type="InterPro" id="IPR029063">
    <property type="entry name" value="SAM-dependent_MTases_sf"/>
</dbReference>
<dbReference type="EC" id="2.1.1.216" evidence="15"/>
<evidence type="ECO:0000256" key="11">
    <source>
        <dbReference type="ARBA" id="ARBA00022833"/>
    </source>
</evidence>
<evidence type="ECO:0000256" key="3">
    <source>
        <dbReference type="ARBA" id="ARBA00022553"/>
    </source>
</evidence>
<dbReference type="Gene3D" id="3.30.56.70">
    <property type="entry name" value="N2,N2-dimethylguanosine tRNA methyltransferase, C-terminal domain"/>
    <property type="match status" value="1"/>
</dbReference>
<feature type="region of interest" description="Disordered" evidence="16">
    <location>
        <begin position="19"/>
        <end position="38"/>
    </location>
</feature>
<dbReference type="PANTHER" id="PTHR10631">
    <property type="entry name" value="N 2 ,N 2 -DIMETHYLGUANOSINE TRNA METHYLTRANSFERASE"/>
    <property type="match status" value="1"/>
</dbReference>
<reference evidence="17" key="2">
    <citation type="submission" date="2025-09" db="UniProtKB">
        <authorList>
            <consortium name="Ensembl"/>
        </authorList>
    </citation>
    <scope>IDENTIFICATION</scope>
</reference>
<dbReference type="AlphaFoldDB" id="A0A8C2VLQ8"/>
<keyword evidence="14" id="KW-0539">Nucleus</keyword>
<keyword evidence="6 15" id="KW-0808">Transferase</keyword>
<keyword evidence="2" id="KW-1017">Isopeptide bond</keyword>
<evidence type="ECO:0000256" key="4">
    <source>
        <dbReference type="ARBA" id="ARBA00022555"/>
    </source>
</evidence>
<evidence type="ECO:0000313" key="17">
    <source>
        <dbReference type="Ensembl" id="ENSCLAP00000015786.1"/>
    </source>
</evidence>
<comment type="similarity">
    <text evidence="15">Belongs to the class I-like SAM-binding methyltransferase superfamily. Trm1 family.</text>
</comment>
<evidence type="ECO:0000256" key="2">
    <source>
        <dbReference type="ARBA" id="ARBA00022499"/>
    </source>
</evidence>
<keyword evidence="4 15" id="KW-0820">tRNA-binding</keyword>
<sequence length="630" mass="69842">MAEEELLTLEKEEVAQVLIPAPTSAQVPTPAPDSARTPASASAPALAWAAVLPCSLASVPEEAESKRRISIQRPLADLEKLALVTEGDFNSASSMNSDNLDACPLCPKEKFRACESHKLRWHLQNLHWKVSVEGYRMCICHLPCRPVKPIIGEEISSKMGHVRRHVNKGETKSSYIAASTTKPSNESLKEADTDVQECKSLGCLDAFGATGIMGLQWAKHLGNAVKVTINDWNENSVTLIQENCHLNKVKVVVDSKEKKESDDNLKEGEENLGNIKVTKMDSAFRNIRNFGIVSVTSTDISSLYAKAQHVAQHHYGCNIVRMEYYKELAARIVVVAVARAAARCNKGIEVLFAVVLEHFVLVVLRVLRGPTSADETAKKIQYLKDGNMVEENPYRQLPCNCHGSMCGETAIELGPLWSSSLFNTGFLKRMLFESVHHGLDDIQTLIKTLIFESECTPQSQFSVHAPSNLNKQEENGVSVKTTDDTTTDYSAQGKRKSNEMITNLVKKQKTDVMTEHPPFYYNIHRCSIKGMNMSKLKKFLCYLSQVGFQLSRTDFDSMGVLTDAPLIQFKSILLKYSTPIYTGGQSEGHLQSASEDTVADRVEMSVNDKAEASSCRRWSIEGKTYSQVSV</sequence>
<evidence type="ECO:0000313" key="18">
    <source>
        <dbReference type="Proteomes" id="UP000694398"/>
    </source>
</evidence>
<evidence type="ECO:0000256" key="15">
    <source>
        <dbReference type="PROSITE-ProRule" id="PRU00958"/>
    </source>
</evidence>
<dbReference type="PANTHER" id="PTHR10631:SF1">
    <property type="entry name" value="TRMT1-LIKE PROTEIN"/>
    <property type="match status" value="1"/>
</dbReference>
<keyword evidence="8 15" id="KW-0819">tRNA processing</keyword>
<dbReference type="GO" id="GO:0002940">
    <property type="term" value="P:tRNA N2-guanine methylation"/>
    <property type="evidence" value="ECO:0007669"/>
    <property type="project" value="TreeGrafter"/>
</dbReference>
<dbReference type="OMA" id="TINDWNE"/>
<evidence type="ECO:0000256" key="8">
    <source>
        <dbReference type="ARBA" id="ARBA00022694"/>
    </source>
</evidence>
<dbReference type="PROSITE" id="PS51626">
    <property type="entry name" value="SAM_MT_TRM1"/>
    <property type="match status" value="1"/>
</dbReference>
<dbReference type="GO" id="GO:0160104">
    <property type="term" value="F:tRNA (guanine(26)-N2)-dimethyltransferase activity"/>
    <property type="evidence" value="ECO:0007669"/>
    <property type="project" value="UniProtKB-UniRule"/>
</dbReference>
<evidence type="ECO:0000256" key="12">
    <source>
        <dbReference type="ARBA" id="ARBA00022843"/>
    </source>
</evidence>
<dbReference type="Pfam" id="PF02005">
    <property type="entry name" value="TRM"/>
    <property type="match status" value="1"/>
</dbReference>
<organism evidence="17 18">
    <name type="scientific">Chinchilla lanigera</name>
    <name type="common">Long-tailed chinchilla</name>
    <name type="synonym">Chinchilla villidera</name>
    <dbReference type="NCBI Taxonomy" id="34839"/>
    <lineage>
        <taxon>Eukaryota</taxon>
        <taxon>Metazoa</taxon>
        <taxon>Chordata</taxon>
        <taxon>Craniata</taxon>
        <taxon>Vertebrata</taxon>
        <taxon>Euteleostomi</taxon>
        <taxon>Mammalia</taxon>
        <taxon>Eutheria</taxon>
        <taxon>Euarchontoglires</taxon>
        <taxon>Glires</taxon>
        <taxon>Rodentia</taxon>
        <taxon>Hystricomorpha</taxon>
        <taxon>Chinchillidae</taxon>
        <taxon>Chinchilla</taxon>
    </lineage>
</organism>
<keyword evidence="11" id="KW-0862">Zinc</keyword>
<dbReference type="InterPro" id="IPR002905">
    <property type="entry name" value="Trm1"/>
</dbReference>
<reference evidence="17" key="1">
    <citation type="submission" date="2025-08" db="UniProtKB">
        <authorList>
            <consortium name="Ensembl"/>
        </authorList>
    </citation>
    <scope>IDENTIFICATION</scope>
</reference>
<comment type="catalytic activity">
    <reaction evidence="15">
        <text>guanosine(26) in tRNA + 2 S-adenosyl-L-methionine = N(2)-dimethylguanosine(26) in tRNA + 2 S-adenosyl-L-homocysteine + 2 H(+)</text>
        <dbReference type="Rhea" id="RHEA:43140"/>
        <dbReference type="Rhea" id="RHEA-COMP:10359"/>
        <dbReference type="Rhea" id="RHEA-COMP:10360"/>
        <dbReference type="ChEBI" id="CHEBI:15378"/>
        <dbReference type="ChEBI" id="CHEBI:57856"/>
        <dbReference type="ChEBI" id="CHEBI:59789"/>
        <dbReference type="ChEBI" id="CHEBI:74269"/>
        <dbReference type="ChEBI" id="CHEBI:74513"/>
        <dbReference type="EC" id="2.1.1.216"/>
    </reaction>
</comment>
<proteinExistence type="inferred from homology"/>
<keyword evidence="9" id="KW-0479">Metal-binding</keyword>
<evidence type="ECO:0000256" key="1">
    <source>
        <dbReference type="ARBA" id="ARBA00004604"/>
    </source>
</evidence>
<evidence type="ECO:0000256" key="7">
    <source>
        <dbReference type="ARBA" id="ARBA00022691"/>
    </source>
</evidence>
<comment type="subcellular location">
    <subcellularLocation>
        <location evidence="1">Nucleus</location>
        <location evidence="1">Nucleolus</location>
    </subcellularLocation>
</comment>
<evidence type="ECO:0000256" key="13">
    <source>
        <dbReference type="ARBA" id="ARBA00022884"/>
    </source>
</evidence>
<evidence type="ECO:0000256" key="6">
    <source>
        <dbReference type="ARBA" id="ARBA00022679"/>
    </source>
</evidence>
<evidence type="ECO:0000256" key="5">
    <source>
        <dbReference type="ARBA" id="ARBA00022603"/>
    </source>
</evidence>
<dbReference type="SUPFAM" id="SSF53335">
    <property type="entry name" value="S-adenosyl-L-methionine-dependent methyltransferases"/>
    <property type="match status" value="1"/>
</dbReference>
<keyword evidence="12" id="KW-0832">Ubl conjugation</keyword>
<evidence type="ECO:0000256" key="9">
    <source>
        <dbReference type="ARBA" id="ARBA00022723"/>
    </source>
</evidence>
<accession>A0A8C2VLQ8</accession>
<keyword evidence="18" id="KW-1185">Reference proteome</keyword>
<keyword evidence="7 15" id="KW-0949">S-adenosyl-L-methionine</keyword>
<dbReference type="GO" id="GO:0000049">
    <property type="term" value="F:tRNA binding"/>
    <property type="evidence" value="ECO:0007669"/>
    <property type="project" value="UniProtKB-UniRule"/>
</dbReference>
<name>A0A8C2VLQ8_CHILA</name>
<protein>
    <recommendedName>
        <fullName evidence="15">tRNA (guanine(26)-N(2))-dimethyltransferase</fullName>
        <ecNumber evidence="15">2.1.1.216</ecNumber>
    </recommendedName>
</protein>
<dbReference type="GeneTree" id="ENSGT00530000063646"/>
<keyword evidence="3" id="KW-0597">Phosphoprotein</keyword>
<keyword evidence="5 15" id="KW-0489">Methyltransferase</keyword>
<evidence type="ECO:0000256" key="14">
    <source>
        <dbReference type="ARBA" id="ARBA00023242"/>
    </source>
</evidence>
<dbReference type="Ensembl" id="ENSCLAT00000015949.1">
    <property type="protein sequence ID" value="ENSCLAP00000015786.1"/>
    <property type="gene ID" value="ENSCLAG00000010853.1"/>
</dbReference>
<keyword evidence="10" id="KW-0863">Zinc-finger</keyword>
<evidence type="ECO:0000256" key="10">
    <source>
        <dbReference type="ARBA" id="ARBA00022771"/>
    </source>
</evidence>
<dbReference type="GO" id="GO:0008270">
    <property type="term" value="F:zinc ion binding"/>
    <property type="evidence" value="ECO:0007669"/>
    <property type="project" value="UniProtKB-KW"/>
</dbReference>
<feature type="region of interest" description="Disordered" evidence="16">
    <location>
        <begin position="472"/>
        <end position="493"/>
    </location>
</feature>
<dbReference type="GO" id="GO:0005730">
    <property type="term" value="C:nucleolus"/>
    <property type="evidence" value="ECO:0007669"/>
    <property type="project" value="UniProtKB-SubCell"/>
</dbReference>
<dbReference type="Gene3D" id="3.40.50.150">
    <property type="entry name" value="Vaccinia Virus protein VP39"/>
    <property type="match status" value="1"/>
</dbReference>
<dbReference type="Proteomes" id="UP000694398">
    <property type="component" value="Unassembled WGS sequence"/>
</dbReference>
<evidence type="ECO:0000256" key="16">
    <source>
        <dbReference type="SAM" id="MobiDB-lite"/>
    </source>
</evidence>
<keyword evidence="13 15" id="KW-0694">RNA-binding</keyword>